<comment type="caution">
    <text evidence="1">The sequence shown here is derived from an EMBL/GenBank/DDBJ whole genome shotgun (WGS) entry which is preliminary data.</text>
</comment>
<dbReference type="Proteomes" id="UP000032309">
    <property type="component" value="Unassembled WGS sequence"/>
</dbReference>
<keyword evidence="2" id="KW-1185">Reference proteome</keyword>
<gene>
    <name evidence="1" type="ORF">BROSI_A2121</name>
</gene>
<evidence type="ECO:0000313" key="1">
    <source>
        <dbReference type="EMBL" id="GAN33595.1"/>
    </source>
</evidence>
<sequence>MPKCSLALFQSTSVLSSKSCYKKLSSSPKFRDVPVKTLLAEVQLLETKLKNEKVEAVTNENYEVAALLENLVDPVKELHGEALLLTLDDVTDDRYKIEDRKLRILLNLVSVMFQLKSTRNLQKSILDFATFCHRKRLIRKKRATSPEYVEREVNIGQVLFLDFQKK</sequence>
<evidence type="ECO:0000313" key="2">
    <source>
        <dbReference type="Proteomes" id="UP000032309"/>
    </source>
</evidence>
<accession>A0ABQ0JXY7</accession>
<protein>
    <submittedName>
        <fullName evidence="1">Uncharacterized protein</fullName>
    </submittedName>
</protein>
<proteinExistence type="predicted"/>
<dbReference type="EMBL" id="BAFN01000001">
    <property type="protein sequence ID" value="GAN33595.1"/>
    <property type="molecule type" value="Genomic_DNA"/>
</dbReference>
<name>A0ABQ0JXY7_9BACT</name>
<organism evidence="1 2">
    <name type="scientific">Candidatus Brocadia sinica JPN1</name>
    <dbReference type="NCBI Taxonomy" id="1197129"/>
    <lineage>
        <taxon>Bacteria</taxon>
        <taxon>Pseudomonadati</taxon>
        <taxon>Planctomycetota</taxon>
        <taxon>Candidatus Brocadiia</taxon>
        <taxon>Candidatus Brocadiales</taxon>
        <taxon>Candidatus Brocadiaceae</taxon>
        <taxon>Candidatus Brocadia</taxon>
    </lineage>
</organism>
<reference evidence="2" key="1">
    <citation type="journal article" date="2015" name="Genome Announc.">
        <title>Draft Genome Sequence of an Anaerobic Ammonium-Oxidizing Bacterium, "Candidatus Brocadia sinica".</title>
        <authorList>
            <person name="Oshiki M."/>
            <person name="Shinyako-Hata K."/>
            <person name="Satoh H."/>
            <person name="Okabe S."/>
        </authorList>
    </citation>
    <scope>NUCLEOTIDE SEQUENCE [LARGE SCALE GENOMIC DNA]</scope>
    <source>
        <strain evidence="2">JPN1</strain>
    </source>
</reference>